<dbReference type="EMBL" id="PFAJ01000044">
    <property type="protein sequence ID" value="PIR97095.1"/>
    <property type="molecule type" value="Genomic_DNA"/>
</dbReference>
<feature type="binding site" evidence="3">
    <location>
        <position position="105"/>
    </location>
    <ligand>
        <name>a divalent metal cation</name>
        <dbReference type="ChEBI" id="CHEBI:60240"/>
        <label>1</label>
    </ligand>
</feature>
<dbReference type="PROSITE" id="PS01137">
    <property type="entry name" value="TATD_1"/>
    <property type="match status" value="1"/>
</dbReference>
<dbReference type="InterPro" id="IPR032466">
    <property type="entry name" value="Metal_Hydrolase"/>
</dbReference>
<dbReference type="InterPro" id="IPR018228">
    <property type="entry name" value="DNase_TatD-rel_CS"/>
</dbReference>
<feature type="binding site" evidence="3">
    <location>
        <position position="171"/>
    </location>
    <ligand>
        <name>a divalent metal cation</name>
        <dbReference type="ChEBI" id="CHEBI:60240"/>
        <label>2</label>
    </ligand>
</feature>
<dbReference type="Proteomes" id="UP000230557">
    <property type="component" value="Unassembled WGS sequence"/>
</dbReference>
<evidence type="ECO:0000313" key="5">
    <source>
        <dbReference type="Proteomes" id="UP000230557"/>
    </source>
</evidence>
<dbReference type="GO" id="GO:0016788">
    <property type="term" value="F:hydrolase activity, acting on ester bonds"/>
    <property type="evidence" value="ECO:0007669"/>
    <property type="project" value="InterPro"/>
</dbReference>
<organism evidence="4 5">
    <name type="scientific">Candidatus Doudnabacteria bacterium CG10_big_fil_rev_8_21_14_0_10_41_10</name>
    <dbReference type="NCBI Taxonomy" id="1974551"/>
    <lineage>
        <taxon>Bacteria</taxon>
        <taxon>Candidatus Doudnaibacteriota</taxon>
    </lineage>
</organism>
<dbReference type="Gene3D" id="3.20.20.140">
    <property type="entry name" value="Metal-dependent hydrolases"/>
    <property type="match status" value="1"/>
</dbReference>
<sequence length="281" mass="32399">MLIDTHAHVNFNAFKDDSEAVLKDCLENDTWVINASSEYRTSKRAVKLAEKFEQGVYAVIGLHPVHTYSQHVDEEETSFQSQEEKFDYEKYKELATSPKVVGIGETGLDYYRLPEGEEEKVKVLQRETFLEQIKLASDIDKVLMVHCRDAYDDIFEILNNRTDRPKKIVIHSFIGSWEVVKKFLDLGCYMSLNGIITYKPRKEKKPGQSDPNLLEAVKNTPLEKIILETDCPYLSPEPVRGTRNYPMNVKYVAQKLAEIQGIDVKEVEEQTTKNAREVFKI</sequence>
<dbReference type="InterPro" id="IPR015991">
    <property type="entry name" value="TatD/YcfH-like"/>
</dbReference>
<gene>
    <name evidence="4" type="ORF">COT91_03260</name>
</gene>
<dbReference type="AlphaFoldDB" id="A0A2H0VDC7"/>
<evidence type="ECO:0000256" key="2">
    <source>
        <dbReference type="ARBA" id="ARBA00022801"/>
    </source>
</evidence>
<proteinExistence type="predicted"/>
<dbReference type="PANTHER" id="PTHR46124">
    <property type="entry name" value="D-AMINOACYL-TRNA DEACYLASE"/>
    <property type="match status" value="1"/>
</dbReference>
<dbReference type="SUPFAM" id="SSF51556">
    <property type="entry name" value="Metallo-dependent hydrolases"/>
    <property type="match status" value="1"/>
</dbReference>
<dbReference type="NCBIfam" id="TIGR00010">
    <property type="entry name" value="YchF/TatD family DNA exonuclease"/>
    <property type="match status" value="1"/>
</dbReference>
<dbReference type="GO" id="GO:0046872">
    <property type="term" value="F:metal ion binding"/>
    <property type="evidence" value="ECO:0007669"/>
    <property type="project" value="UniProtKB-KW"/>
</dbReference>
<dbReference type="InterPro" id="IPR001130">
    <property type="entry name" value="TatD-like"/>
</dbReference>
<evidence type="ECO:0000256" key="3">
    <source>
        <dbReference type="PIRSR" id="PIRSR005902-1"/>
    </source>
</evidence>
<protein>
    <recommendedName>
        <fullName evidence="6">Hydrolase TatD</fullName>
    </recommendedName>
</protein>
<feature type="binding site" evidence="3">
    <location>
        <position position="6"/>
    </location>
    <ligand>
        <name>a divalent metal cation</name>
        <dbReference type="ChEBI" id="CHEBI:60240"/>
        <label>1</label>
    </ligand>
</feature>
<keyword evidence="2" id="KW-0378">Hydrolase</keyword>
<dbReference type="Pfam" id="PF01026">
    <property type="entry name" value="TatD_DNase"/>
    <property type="match status" value="1"/>
</dbReference>
<reference evidence="5" key="1">
    <citation type="submission" date="2017-09" db="EMBL/GenBank/DDBJ databases">
        <title>Depth-based differentiation of microbial function through sediment-hosted aquifers and enrichment of novel symbionts in the deep terrestrial subsurface.</title>
        <authorList>
            <person name="Probst A.J."/>
            <person name="Ladd B."/>
            <person name="Jarett J.K."/>
            <person name="Geller-Mcgrath D.E."/>
            <person name="Sieber C.M.K."/>
            <person name="Emerson J.B."/>
            <person name="Anantharaman K."/>
            <person name="Thomas B.C."/>
            <person name="Malmstrom R."/>
            <person name="Stieglmeier M."/>
            <person name="Klingl A."/>
            <person name="Woyke T."/>
            <person name="Ryan C.M."/>
            <person name="Banfield J.F."/>
        </authorList>
    </citation>
    <scope>NUCLEOTIDE SEQUENCE [LARGE SCALE GENOMIC DNA]</scope>
</reference>
<feature type="binding site" evidence="3">
    <location>
        <position position="146"/>
    </location>
    <ligand>
        <name>a divalent metal cation</name>
        <dbReference type="ChEBI" id="CHEBI:60240"/>
        <label>2</label>
    </ligand>
</feature>
<feature type="binding site" evidence="3">
    <location>
        <position position="8"/>
    </location>
    <ligand>
        <name>a divalent metal cation</name>
        <dbReference type="ChEBI" id="CHEBI:60240"/>
        <label>1</label>
    </ligand>
</feature>
<dbReference type="GO" id="GO:0004536">
    <property type="term" value="F:DNA nuclease activity"/>
    <property type="evidence" value="ECO:0007669"/>
    <property type="project" value="InterPro"/>
</dbReference>
<keyword evidence="1 3" id="KW-0479">Metal-binding</keyword>
<dbReference type="GO" id="GO:0005829">
    <property type="term" value="C:cytosol"/>
    <property type="evidence" value="ECO:0007669"/>
    <property type="project" value="TreeGrafter"/>
</dbReference>
<evidence type="ECO:0000256" key="1">
    <source>
        <dbReference type="ARBA" id="ARBA00022723"/>
    </source>
</evidence>
<dbReference type="PROSITE" id="PS01091">
    <property type="entry name" value="TATD_3"/>
    <property type="match status" value="1"/>
</dbReference>
<name>A0A2H0VDC7_9BACT</name>
<feature type="binding site" evidence="3">
    <location>
        <position position="230"/>
    </location>
    <ligand>
        <name>a divalent metal cation</name>
        <dbReference type="ChEBI" id="CHEBI:60240"/>
        <label>1</label>
    </ligand>
</feature>
<accession>A0A2H0VDC7</accession>
<dbReference type="PANTHER" id="PTHR46124:SF2">
    <property type="entry name" value="D-AMINOACYL-TRNA DEACYLASE"/>
    <property type="match status" value="1"/>
</dbReference>
<dbReference type="FunFam" id="3.20.20.140:FF:000005">
    <property type="entry name" value="TatD family hydrolase"/>
    <property type="match status" value="1"/>
</dbReference>
<dbReference type="CDD" id="cd01310">
    <property type="entry name" value="TatD_DNAse"/>
    <property type="match status" value="1"/>
</dbReference>
<dbReference type="PIRSF" id="PIRSF005902">
    <property type="entry name" value="DNase_TatD"/>
    <property type="match status" value="1"/>
</dbReference>
<comment type="caution">
    <text evidence="4">The sequence shown here is derived from an EMBL/GenBank/DDBJ whole genome shotgun (WGS) entry which is preliminary data.</text>
</comment>
<evidence type="ECO:0000313" key="4">
    <source>
        <dbReference type="EMBL" id="PIR97095.1"/>
    </source>
</evidence>
<evidence type="ECO:0008006" key="6">
    <source>
        <dbReference type="Google" id="ProtNLM"/>
    </source>
</evidence>